<proteinExistence type="predicted"/>
<dbReference type="OrthoDB" id="5398665at2759"/>
<name>A0A428PJ74_9HYPO</name>
<evidence type="ECO:0000313" key="1">
    <source>
        <dbReference type="EMBL" id="RSL53065.1"/>
    </source>
</evidence>
<evidence type="ECO:0000313" key="2">
    <source>
        <dbReference type="Proteomes" id="UP000288168"/>
    </source>
</evidence>
<gene>
    <name evidence="1" type="ORF">CEP54_010597</name>
</gene>
<protein>
    <submittedName>
        <fullName evidence="1">Uncharacterized protein</fullName>
    </submittedName>
</protein>
<organism evidence="1 2">
    <name type="scientific">Fusarium duplospermum</name>
    <dbReference type="NCBI Taxonomy" id="1325734"/>
    <lineage>
        <taxon>Eukaryota</taxon>
        <taxon>Fungi</taxon>
        <taxon>Dikarya</taxon>
        <taxon>Ascomycota</taxon>
        <taxon>Pezizomycotina</taxon>
        <taxon>Sordariomycetes</taxon>
        <taxon>Hypocreomycetidae</taxon>
        <taxon>Hypocreales</taxon>
        <taxon>Nectriaceae</taxon>
        <taxon>Fusarium</taxon>
        <taxon>Fusarium solani species complex</taxon>
    </lineage>
</organism>
<sequence length="156" mass="17704">MALITITPASLRMREPQSAGLYHCLERATFPEILYPKANLCWHRPEELLLATLVESGYLPEYGPGLVQLMSQNSNGMMTLSVDKVDKKNEFINVIEKDPYQAAEQILGPVYDRAYFQCMSIYTGETVGLVDYGVFGISVYCRSFIKFTMLVYSTDY</sequence>
<comment type="caution">
    <text evidence="1">The sequence shown here is derived from an EMBL/GenBank/DDBJ whole genome shotgun (WGS) entry which is preliminary data.</text>
</comment>
<dbReference type="Proteomes" id="UP000288168">
    <property type="component" value="Unassembled WGS sequence"/>
</dbReference>
<keyword evidence="2" id="KW-1185">Reference proteome</keyword>
<dbReference type="EMBL" id="NKCI01000127">
    <property type="protein sequence ID" value="RSL53065.1"/>
    <property type="molecule type" value="Genomic_DNA"/>
</dbReference>
<dbReference type="AlphaFoldDB" id="A0A428PJ74"/>
<reference evidence="1 2" key="1">
    <citation type="submission" date="2017-06" db="EMBL/GenBank/DDBJ databases">
        <title>Comparative genomic analysis of Ambrosia Fusariam Clade fungi.</title>
        <authorList>
            <person name="Stajich J.E."/>
            <person name="Carrillo J."/>
            <person name="Kijimoto T."/>
            <person name="Eskalen A."/>
            <person name="O'Donnell K."/>
            <person name="Kasson M."/>
        </authorList>
    </citation>
    <scope>NUCLEOTIDE SEQUENCE [LARGE SCALE GENOMIC DNA]</scope>
    <source>
        <strain evidence="1 2">NRRL62584</strain>
    </source>
</reference>
<accession>A0A428PJ74</accession>